<accession>A0A540VIP1</accession>
<dbReference type="PROSITE" id="PS50293">
    <property type="entry name" value="TPR_REGION"/>
    <property type="match status" value="1"/>
</dbReference>
<dbReference type="InParanoid" id="A0A540VIP1"/>
<dbReference type="GO" id="GO:0000030">
    <property type="term" value="F:mannosyltransferase activity"/>
    <property type="evidence" value="ECO:0007669"/>
    <property type="project" value="TreeGrafter"/>
</dbReference>
<dbReference type="RefSeq" id="WP_141609396.1">
    <property type="nucleotide sequence ID" value="NZ_VIGC02000007.1"/>
</dbReference>
<dbReference type="PANTHER" id="PTHR44227:SF3">
    <property type="entry name" value="PROTEIN O-MANNOSYL-TRANSFERASE TMTC4"/>
    <property type="match status" value="1"/>
</dbReference>
<dbReference type="EMBL" id="VIGC01000007">
    <property type="protein sequence ID" value="TQE96654.1"/>
    <property type="molecule type" value="Genomic_DNA"/>
</dbReference>
<dbReference type="PROSITE" id="PS50005">
    <property type="entry name" value="TPR"/>
    <property type="match status" value="2"/>
</dbReference>
<comment type="caution">
    <text evidence="5">The sequence shown here is derived from an EMBL/GenBank/DDBJ whole genome shotgun (WGS) entry which is preliminary data.</text>
</comment>
<keyword evidence="2 3" id="KW-0802">TPR repeat</keyword>
<keyword evidence="1" id="KW-0677">Repeat</keyword>
<organism evidence="5 6">
    <name type="scientific">Litorilinea aerophila</name>
    <dbReference type="NCBI Taxonomy" id="1204385"/>
    <lineage>
        <taxon>Bacteria</taxon>
        <taxon>Bacillati</taxon>
        <taxon>Chloroflexota</taxon>
        <taxon>Caldilineae</taxon>
        <taxon>Caldilineales</taxon>
        <taxon>Caldilineaceae</taxon>
        <taxon>Litorilinea</taxon>
    </lineage>
</organism>
<dbReference type="InterPro" id="IPR011990">
    <property type="entry name" value="TPR-like_helical_dom_sf"/>
</dbReference>
<evidence type="ECO:0000256" key="2">
    <source>
        <dbReference type="ARBA" id="ARBA00022803"/>
    </source>
</evidence>
<feature type="compositionally biased region" description="Basic and acidic residues" evidence="4">
    <location>
        <begin position="182"/>
        <end position="195"/>
    </location>
</feature>
<feature type="repeat" description="TPR" evidence="3">
    <location>
        <begin position="44"/>
        <end position="77"/>
    </location>
</feature>
<evidence type="ECO:0000313" key="5">
    <source>
        <dbReference type="EMBL" id="TQE96654.1"/>
    </source>
</evidence>
<dbReference type="GO" id="GO:0030968">
    <property type="term" value="P:endoplasmic reticulum unfolded protein response"/>
    <property type="evidence" value="ECO:0007669"/>
    <property type="project" value="TreeGrafter"/>
</dbReference>
<dbReference type="Pfam" id="PF14559">
    <property type="entry name" value="TPR_19"/>
    <property type="match status" value="1"/>
</dbReference>
<dbReference type="OrthoDB" id="2082605at2"/>
<dbReference type="AlphaFoldDB" id="A0A540VIP1"/>
<dbReference type="Proteomes" id="UP000317371">
    <property type="component" value="Unassembled WGS sequence"/>
</dbReference>
<dbReference type="Pfam" id="PF13414">
    <property type="entry name" value="TPR_11"/>
    <property type="match status" value="1"/>
</dbReference>
<protein>
    <submittedName>
        <fullName evidence="5">Tetratricopeptide repeat protein</fullName>
    </submittedName>
</protein>
<dbReference type="SUPFAM" id="SSF48452">
    <property type="entry name" value="TPR-like"/>
    <property type="match status" value="1"/>
</dbReference>
<evidence type="ECO:0000256" key="1">
    <source>
        <dbReference type="ARBA" id="ARBA00022737"/>
    </source>
</evidence>
<name>A0A540VIP1_9CHLR</name>
<dbReference type="InterPro" id="IPR052346">
    <property type="entry name" value="O-mannosyl-transferase_TMTC"/>
</dbReference>
<dbReference type="SMART" id="SM00028">
    <property type="entry name" value="TPR"/>
    <property type="match status" value="3"/>
</dbReference>
<dbReference type="GO" id="GO:0035269">
    <property type="term" value="P:protein O-linked glycosylation via mannose"/>
    <property type="evidence" value="ECO:0007669"/>
    <property type="project" value="TreeGrafter"/>
</dbReference>
<dbReference type="Gene3D" id="1.25.40.10">
    <property type="entry name" value="Tetratricopeptide repeat domain"/>
    <property type="match status" value="2"/>
</dbReference>
<dbReference type="InterPro" id="IPR019734">
    <property type="entry name" value="TPR_rpt"/>
</dbReference>
<feature type="region of interest" description="Disordered" evidence="4">
    <location>
        <begin position="165"/>
        <end position="195"/>
    </location>
</feature>
<evidence type="ECO:0000256" key="3">
    <source>
        <dbReference type="PROSITE-ProRule" id="PRU00339"/>
    </source>
</evidence>
<sequence length="195" mass="22028">MAGFEQSEQFRRALNESARLLRQNRPGEAIEKLMPLYEQAPDHPDVAINLGGAYIMQRKWQRAVALLRAAVKVHPDNAMLWANLGAAELGRLETAGPRQQERAIAAYQRSLQADPEAPNVHYHLGLIYKERGELTRAYAFFQRALEVNPADRDARYWLERVGRAMAQAQRERQEGENGTESHPGETHGEEDGAES</sequence>
<feature type="repeat" description="TPR" evidence="3">
    <location>
        <begin position="118"/>
        <end position="151"/>
    </location>
</feature>
<dbReference type="PANTHER" id="PTHR44227">
    <property type="match status" value="1"/>
</dbReference>
<keyword evidence="6" id="KW-1185">Reference proteome</keyword>
<reference evidence="5 6" key="1">
    <citation type="submission" date="2019-06" db="EMBL/GenBank/DDBJ databases">
        <title>Genome sequence of Litorilinea aerophila BAA-2444.</title>
        <authorList>
            <person name="Maclea K.S."/>
            <person name="Maurais E.G."/>
            <person name="Iannazzi L.C."/>
        </authorList>
    </citation>
    <scope>NUCLEOTIDE SEQUENCE [LARGE SCALE GENOMIC DNA]</scope>
    <source>
        <strain evidence="5 6">ATCC BAA-2444</strain>
    </source>
</reference>
<evidence type="ECO:0000256" key="4">
    <source>
        <dbReference type="SAM" id="MobiDB-lite"/>
    </source>
</evidence>
<proteinExistence type="predicted"/>
<evidence type="ECO:0000313" key="6">
    <source>
        <dbReference type="Proteomes" id="UP000317371"/>
    </source>
</evidence>
<gene>
    <name evidence="5" type="ORF">FKZ61_07115</name>
</gene>